<accession>A0A3D9FJP4</accession>
<evidence type="ECO:0000256" key="5">
    <source>
        <dbReference type="ARBA" id="ARBA00023136"/>
    </source>
</evidence>
<dbReference type="Proteomes" id="UP000256310">
    <property type="component" value="Unassembled WGS sequence"/>
</dbReference>
<dbReference type="GO" id="GO:0005886">
    <property type="term" value="C:plasma membrane"/>
    <property type="evidence" value="ECO:0007669"/>
    <property type="project" value="UniProtKB-SubCell"/>
</dbReference>
<feature type="transmembrane region" description="Helical" evidence="6">
    <location>
        <begin position="50"/>
        <end position="69"/>
    </location>
</feature>
<organism evidence="8 9">
    <name type="scientific">Parasphingopyxis lamellibrachiae</name>
    <dbReference type="NCBI Taxonomy" id="680125"/>
    <lineage>
        <taxon>Bacteria</taxon>
        <taxon>Pseudomonadati</taxon>
        <taxon>Pseudomonadota</taxon>
        <taxon>Alphaproteobacteria</taxon>
        <taxon>Sphingomonadales</taxon>
        <taxon>Sphingomonadaceae</taxon>
        <taxon>Parasphingopyxis</taxon>
    </lineage>
</organism>
<protein>
    <submittedName>
        <fullName evidence="8">Cytochrome b</fullName>
    </submittedName>
</protein>
<dbReference type="RefSeq" id="WP_245953871.1">
    <property type="nucleotide sequence ID" value="NZ_QRDP01000004.1"/>
</dbReference>
<evidence type="ECO:0000313" key="9">
    <source>
        <dbReference type="Proteomes" id="UP000256310"/>
    </source>
</evidence>
<dbReference type="GO" id="GO:0009055">
    <property type="term" value="F:electron transfer activity"/>
    <property type="evidence" value="ECO:0007669"/>
    <property type="project" value="InterPro"/>
</dbReference>
<proteinExistence type="predicted"/>
<dbReference type="GO" id="GO:0020037">
    <property type="term" value="F:heme binding"/>
    <property type="evidence" value="ECO:0007669"/>
    <property type="project" value="TreeGrafter"/>
</dbReference>
<dbReference type="Gene3D" id="1.20.950.20">
    <property type="entry name" value="Transmembrane di-heme cytochromes, Chain C"/>
    <property type="match status" value="1"/>
</dbReference>
<dbReference type="PANTHER" id="PTHR30485">
    <property type="entry name" value="NI/FE-HYDROGENASE 1 B-TYPE CYTOCHROME SUBUNIT"/>
    <property type="match status" value="1"/>
</dbReference>
<feature type="transmembrane region" description="Helical" evidence="6">
    <location>
        <begin position="105"/>
        <end position="127"/>
    </location>
</feature>
<evidence type="ECO:0000256" key="4">
    <source>
        <dbReference type="ARBA" id="ARBA00022989"/>
    </source>
</evidence>
<dbReference type="Pfam" id="PF01292">
    <property type="entry name" value="Ni_hydr_CYTB"/>
    <property type="match status" value="1"/>
</dbReference>
<keyword evidence="9" id="KW-1185">Reference proteome</keyword>
<feature type="domain" description="Cytochrome b561 bacterial/Ni-hydrogenase" evidence="7">
    <location>
        <begin position="16"/>
        <end position="171"/>
    </location>
</feature>
<dbReference type="SUPFAM" id="SSF81342">
    <property type="entry name" value="Transmembrane di-heme cytochromes"/>
    <property type="match status" value="1"/>
</dbReference>
<dbReference type="PANTHER" id="PTHR30485:SF2">
    <property type="entry name" value="BLL0597 PROTEIN"/>
    <property type="match status" value="1"/>
</dbReference>
<evidence type="ECO:0000259" key="7">
    <source>
        <dbReference type="Pfam" id="PF01292"/>
    </source>
</evidence>
<comment type="caution">
    <text evidence="8">The sequence shown here is derived from an EMBL/GenBank/DDBJ whole genome shotgun (WGS) entry which is preliminary data.</text>
</comment>
<feature type="transmembrane region" description="Helical" evidence="6">
    <location>
        <begin position="21"/>
        <end position="38"/>
    </location>
</feature>
<feature type="transmembrane region" description="Helical" evidence="6">
    <location>
        <begin position="191"/>
        <end position="211"/>
    </location>
</feature>
<keyword evidence="4 6" id="KW-1133">Transmembrane helix</keyword>
<name>A0A3D9FJP4_9SPHN</name>
<keyword evidence="5 6" id="KW-0472">Membrane</keyword>
<dbReference type="InterPro" id="IPR051542">
    <property type="entry name" value="Hydrogenase_cytochrome"/>
</dbReference>
<evidence type="ECO:0000256" key="3">
    <source>
        <dbReference type="ARBA" id="ARBA00022692"/>
    </source>
</evidence>
<dbReference type="AlphaFoldDB" id="A0A3D9FJP4"/>
<comment type="subcellular location">
    <subcellularLocation>
        <location evidence="1">Cell membrane</location>
        <topology evidence="1">Multi-pass membrane protein</topology>
    </subcellularLocation>
</comment>
<evidence type="ECO:0000256" key="6">
    <source>
        <dbReference type="SAM" id="Phobius"/>
    </source>
</evidence>
<dbReference type="GO" id="GO:0022904">
    <property type="term" value="P:respiratory electron transport chain"/>
    <property type="evidence" value="ECO:0007669"/>
    <property type="project" value="InterPro"/>
</dbReference>
<keyword evidence="2" id="KW-1003">Cell membrane</keyword>
<dbReference type="InterPro" id="IPR011577">
    <property type="entry name" value="Cyt_b561_bac/Ni-Hgenase"/>
</dbReference>
<reference evidence="8 9" key="1">
    <citation type="submission" date="2018-07" db="EMBL/GenBank/DDBJ databases">
        <title>Genomic Encyclopedia of Type Strains, Phase IV (KMG-IV): sequencing the most valuable type-strain genomes for metagenomic binning, comparative biology and taxonomic classification.</title>
        <authorList>
            <person name="Goeker M."/>
        </authorList>
    </citation>
    <scope>NUCLEOTIDE SEQUENCE [LARGE SCALE GENOMIC DNA]</scope>
    <source>
        <strain evidence="8 9">DSM 26725</strain>
    </source>
</reference>
<keyword evidence="3 6" id="KW-0812">Transmembrane</keyword>
<feature type="transmembrane region" description="Helical" evidence="6">
    <location>
        <begin position="139"/>
        <end position="161"/>
    </location>
</feature>
<sequence>MESQSHQIMLSDSIRVWDLPLRLFHWLLVIAIAVAFLSSEEGSPLSEWHIASGWVVAVLIVFRLIWGFIGGEHSRFADFVKPSAIGHHVKDLFRARSKPSLGHNALGAVSALLLLALIAATVWTGIMMAEGGGEDIHELIAYVLLALVAVHILAVIVMSFLTRDNLVRAMIIGRKRAERHPEAREARRPTLFAYLLGALAIAGTIYAIVAYDPAAFELRSADSFEHQDRDYGAGEHETDAEDD</sequence>
<gene>
    <name evidence="8" type="ORF">DFR46_2861</name>
</gene>
<dbReference type="EMBL" id="QRDP01000004">
    <property type="protein sequence ID" value="RED17807.1"/>
    <property type="molecule type" value="Genomic_DNA"/>
</dbReference>
<dbReference type="InterPro" id="IPR016174">
    <property type="entry name" value="Di-haem_cyt_TM"/>
</dbReference>
<evidence type="ECO:0000313" key="8">
    <source>
        <dbReference type="EMBL" id="RED17807.1"/>
    </source>
</evidence>
<evidence type="ECO:0000256" key="1">
    <source>
        <dbReference type="ARBA" id="ARBA00004651"/>
    </source>
</evidence>
<evidence type="ECO:0000256" key="2">
    <source>
        <dbReference type="ARBA" id="ARBA00022475"/>
    </source>
</evidence>